<dbReference type="EMBL" id="CBTK010000258">
    <property type="protein sequence ID" value="CDH46357.1"/>
    <property type="molecule type" value="Genomic_DNA"/>
</dbReference>
<accession>A0A7U7J556</accession>
<name>A0A7U7J556_9GAMM</name>
<sequence>MFRSNETYLEYQWIDGSQSPISGRGVSERLVLNYGMENQEVTKPY</sequence>
<proteinExistence type="predicted"/>
<keyword evidence="2" id="KW-1185">Reference proteome</keyword>
<dbReference type="AlphaFoldDB" id="A0A7U7J556"/>
<reference evidence="1 2" key="1">
    <citation type="journal article" date="2014" name="ISME J.">
        <title>Candidatus Competibacter-lineage genomes retrieved from metagenomes reveal functional metabolic diversity.</title>
        <authorList>
            <person name="McIlroy S.J."/>
            <person name="Albertsen M."/>
            <person name="Andresen E.K."/>
            <person name="Saunders A.M."/>
            <person name="Kristiansen R."/>
            <person name="Stokholm-Bjerregaard M."/>
            <person name="Nielsen K.L."/>
            <person name="Nielsen P.H."/>
        </authorList>
    </citation>
    <scope>NUCLEOTIDE SEQUENCE [LARGE SCALE GENOMIC DNA]</scope>
    <source>
        <strain evidence="1 2">Run_B_J11</strain>
    </source>
</reference>
<evidence type="ECO:0000313" key="1">
    <source>
        <dbReference type="EMBL" id="CDH46357.1"/>
    </source>
</evidence>
<protein>
    <submittedName>
        <fullName evidence="1">Uncharacterized protein</fullName>
    </submittedName>
</protein>
<gene>
    <name evidence="1" type="ORF">BN874_430009</name>
</gene>
<evidence type="ECO:0000313" key="2">
    <source>
        <dbReference type="Proteomes" id="UP000019184"/>
    </source>
</evidence>
<comment type="caution">
    <text evidence="1">The sequence shown here is derived from an EMBL/GenBank/DDBJ whole genome shotgun (WGS) entry which is preliminary data.</text>
</comment>
<organism evidence="1 2">
    <name type="scientific">Candidatus Contendobacter odensis Run_B_J11</name>
    <dbReference type="NCBI Taxonomy" id="1400861"/>
    <lineage>
        <taxon>Bacteria</taxon>
        <taxon>Pseudomonadati</taxon>
        <taxon>Pseudomonadota</taxon>
        <taxon>Gammaproteobacteria</taxon>
        <taxon>Candidatus Competibacteraceae</taxon>
        <taxon>Candidatus Contendibacter</taxon>
    </lineage>
</organism>
<dbReference type="Proteomes" id="UP000019184">
    <property type="component" value="Unassembled WGS sequence"/>
</dbReference>